<name>A0AAX3N3W1_9BACL</name>
<dbReference type="RefSeq" id="WP_047909881.1">
    <property type="nucleotide sequence ID" value="NZ_CP118101.1"/>
</dbReference>
<gene>
    <name evidence="1" type="ORF">PUW23_08925</name>
    <name evidence="2" type="ORF">PUW25_08620</name>
</gene>
<dbReference type="EMBL" id="CP118101">
    <property type="protein sequence ID" value="WDH84312.1"/>
    <property type="molecule type" value="Genomic_DNA"/>
</dbReference>
<evidence type="ECO:0000313" key="3">
    <source>
        <dbReference type="Proteomes" id="UP001220962"/>
    </source>
</evidence>
<reference evidence="1 4" key="1">
    <citation type="submission" date="2023-02" db="EMBL/GenBank/DDBJ databases">
        <title>Pathogen: clinical or host-associated sample.</title>
        <authorList>
            <person name="Hergert J."/>
            <person name="Casey R."/>
            <person name="Wagner J."/>
            <person name="Young E.L."/>
            <person name="Oakeson K.F."/>
        </authorList>
    </citation>
    <scope>NUCLEOTIDE SEQUENCE</scope>
    <source>
        <strain evidence="2 4">2022CK-00829</strain>
        <strain evidence="1">2022CK-00830</strain>
    </source>
</reference>
<proteinExistence type="predicted"/>
<dbReference type="Proteomes" id="UP001221519">
    <property type="component" value="Chromosome"/>
</dbReference>
<evidence type="ECO:0000313" key="2">
    <source>
        <dbReference type="EMBL" id="WDI03995.1"/>
    </source>
</evidence>
<evidence type="ECO:0000313" key="1">
    <source>
        <dbReference type="EMBL" id="WDH84312.1"/>
    </source>
</evidence>
<sequence>MKWKKLLSLKSWSHVFKRMPALLMSSEVQLQDKLLFLVPAAVYWIMPDVLPLLPIDDIGVTMFLMNWFVQRAERKYPNVVGRK</sequence>
<accession>A0AAX3N3W1</accession>
<dbReference type="EMBL" id="CP118108">
    <property type="protein sequence ID" value="WDI03995.1"/>
    <property type="molecule type" value="Genomic_DNA"/>
</dbReference>
<keyword evidence="4" id="KW-1185">Reference proteome</keyword>
<dbReference type="AlphaFoldDB" id="A0AAX3N3W1"/>
<organism evidence="1 3">
    <name type="scientific">Paenibacillus urinalis</name>
    <dbReference type="NCBI Taxonomy" id="521520"/>
    <lineage>
        <taxon>Bacteria</taxon>
        <taxon>Bacillati</taxon>
        <taxon>Bacillota</taxon>
        <taxon>Bacilli</taxon>
        <taxon>Bacillales</taxon>
        <taxon>Paenibacillaceae</taxon>
        <taxon>Paenibacillus</taxon>
    </lineage>
</organism>
<protein>
    <recommendedName>
        <fullName evidence="5">DUF1232 domain-containing protein</fullName>
    </recommendedName>
</protein>
<dbReference type="Proteomes" id="UP001220962">
    <property type="component" value="Chromosome"/>
</dbReference>
<evidence type="ECO:0000313" key="4">
    <source>
        <dbReference type="Proteomes" id="UP001221519"/>
    </source>
</evidence>
<evidence type="ECO:0008006" key="5">
    <source>
        <dbReference type="Google" id="ProtNLM"/>
    </source>
</evidence>